<sequence>MESKYGQCPGCEVAEATIHNLRQQIMGLELIVNEVSKRALDAELVITKIETIFHKRTVELNEVHQLIVSIQLDRDKMIAEVESICTNLVATESVLKEKHE</sequence>
<dbReference type="EMBL" id="LAZR01014494">
    <property type="protein sequence ID" value="KKM17264.1"/>
    <property type="molecule type" value="Genomic_DNA"/>
</dbReference>
<protein>
    <submittedName>
        <fullName evidence="1">Uncharacterized protein</fullName>
    </submittedName>
</protein>
<reference evidence="1" key="1">
    <citation type="journal article" date="2015" name="Nature">
        <title>Complex archaea that bridge the gap between prokaryotes and eukaryotes.</title>
        <authorList>
            <person name="Spang A."/>
            <person name="Saw J.H."/>
            <person name="Jorgensen S.L."/>
            <person name="Zaremba-Niedzwiedzka K."/>
            <person name="Martijn J."/>
            <person name="Lind A.E."/>
            <person name="van Eijk R."/>
            <person name="Schleper C."/>
            <person name="Guy L."/>
            <person name="Ettema T.J."/>
        </authorList>
    </citation>
    <scope>NUCLEOTIDE SEQUENCE</scope>
</reference>
<dbReference type="AlphaFoldDB" id="A0A0F9IBZ6"/>
<evidence type="ECO:0000313" key="1">
    <source>
        <dbReference type="EMBL" id="KKM17264.1"/>
    </source>
</evidence>
<proteinExistence type="predicted"/>
<gene>
    <name evidence="1" type="ORF">LCGC14_1677480</name>
</gene>
<organism evidence="1">
    <name type="scientific">marine sediment metagenome</name>
    <dbReference type="NCBI Taxonomy" id="412755"/>
    <lineage>
        <taxon>unclassified sequences</taxon>
        <taxon>metagenomes</taxon>
        <taxon>ecological metagenomes</taxon>
    </lineage>
</organism>
<accession>A0A0F9IBZ6</accession>
<comment type="caution">
    <text evidence="1">The sequence shown here is derived from an EMBL/GenBank/DDBJ whole genome shotgun (WGS) entry which is preliminary data.</text>
</comment>
<name>A0A0F9IBZ6_9ZZZZ</name>